<evidence type="ECO:0000256" key="2">
    <source>
        <dbReference type="ARBA" id="ARBA00022475"/>
    </source>
</evidence>
<proteinExistence type="predicted"/>
<evidence type="ECO:0000313" key="8">
    <source>
        <dbReference type="EMBL" id="QDV59272.1"/>
    </source>
</evidence>
<feature type="transmembrane region" description="Helical" evidence="6">
    <location>
        <begin position="73"/>
        <end position="96"/>
    </location>
</feature>
<keyword evidence="5 6" id="KW-0472">Membrane</keyword>
<gene>
    <name evidence="8" type="ORF">Mal33_53000</name>
</gene>
<evidence type="ECO:0000256" key="1">
    <source>
        <dbReference type="ARBA" id="ARBA00004651"/>
    </source>
</evidence>
<evidence type="ECO:0000259" key="7">
    <source>
        <dbReference type="Pfam" id="PF00482"/>
    </source>
</evidence>
<name>A0A518J1R3_9BACT</name>
<comment type="subcellular location">
    <subcellularLocation>
        <location evidence="1">Cell membrane</location>
        <topology evidence="1">Multi-pass membrane protein</topology>
    </subcellularLocation>
</comment>
<dbReference type="EMBL" id="CP036318">
    <property type="protein sequence ID" value="QDV59272.1"/>
    <property type="molecule type" value="Genomic_DNA"/>
</dbReference>
<organism evidence="8 9">
    <name type="scientific">Rosistilla oblonga</name>
    <dbReference type="NCBI Taxonomy" id="2527990"/>
    <lineage>
        <taxon>Bacteria</taxon>
        <taxon>Pseudomonadati</taxon>
        <taxon>Planctomycetota</taxon>
        <taxon>Planctomycetia</taxon>
        <taxon>Pirellulales</taxon>
        <taxon>Pirellulaceae</taxon>
        <taxon>Rosistilla</taxon>
    </lineage>
</organism>
<reference evidence="8 9" key="1">
    <citation type="submission" date="2019-02" db="EMBL/GenBank/DDBJ databases">
        <title>Deep-cultivation of Planctomycetes and their phenomic and genomic characterization uncovers novel biology.</title>
        <authorList>
            <person name="Wiegand S."/>
            <person name="Jogler M."/>
            <person name="Boedeker C."/>
            <person name="Pinto D."/>
            <person name="Vollmers J."/>
            <person name="Rivas-Marin E."/>
            <person name="Kohn T."/>
            <person name="Peeters S.H."/>
            <person name="Heuer A."/>
            <person name="Rast P."/>
            <person name="Oberbeckmann S."/>
            <person name="Bunk B."/>
            <person name="Jeske O."/>
            <person name="Meyerdierks A."/>
            <person name="Storesund J.E."/>
            <person name="Kallscheuer N."/>
            <person name="Luecker S."/>
            <person name="Lage O.M."/>
            <person name="Pohl T."/>
            <person name="Merkel B.J."/>
            <person name="Hornburger P."/>
            <person name="Mueller R.-W."/>
            <person name="Bruemmer F."/>
            <person name="Labrenz M."/>
            <person name="Spormann A.M."/>
            <person name="Op den Camp H."/>
            <person name="Overmann J."/>
            <person name="Amann R."/>
            <person name="Jetten M.S.M."/>
            <person name="Mascher T."/>
            <person name="Medema M.H."/>
            <person name="Devos D.P."/>
            <person name="Kaster A.-K."/>
            <person name="Ovreas L."/>
            <person name="Rohde M."/>
            <person name="Galperin M.Y."/>
            <person name="Jogler C."/>
        </authorList>
    </citation>
    <scope>NUCLEOTIDE SEQUENCE [LARGE SCALE GENOMIC DNA]</scope>
    <source>
        <strain evidence="8 9">Mal33</strain>
    </source>
</reference>
<evidence type="ECO:0000256" key="3">
    <source>
        <dbReference type="ARBA" id="ARBA00022692"/>
    </source>
</evidence>
<evidence type="ECO:0000256" key="5">
    <source>
        <dbReference type="ARBA" id="ARBA00023136"/>
    </source>
</evidence>
<sequence length="310" mass="33786">MDVVVLVILLLLTPALGVWSWHWISNQSGIGARLAEYRGNRSDDRGKQDPSLDQRRLHGVSGWLYRAGFRSAIAVPAFIASTIILFALGCFVWLQLRTVGTIDVAVDFIRSIPGGVGNVMVPFALATPWFLMVVLTLIPTLLVRSVRRKRVLEIEQDLPLLLDLLNTLSQAGVGFDAALDQILAAGDPERPLAQELRGFQADNLAGRSRIVSLRNLMRRVEIPMFSTFLSAVVQAEQVGAGMGQTLKTQATEMRARRREKATAAAMAVPTLLVVPMVVGFLPGIFVVLLGPMLYQAFGAMGQTLRGVTGQ</sequence>
<dbReference type="PANTHER" id="PTHR35007:SF2">
    <property type="entry name" value="PILUS ASSEMBLE PROTEIN"/>
    <property type="match status" value="1"/>
</dbReference>
<dbReference type="AlphaFoldDB" id="A0A518J1R3"/>
<keyword evidence="2" id="KW-1003">Cell membrane</keyword>
<dbReference type="PANTHER" id="PTHR35007">
    <property type="entry name" value="INTEGRAL MEMBRANE PROTEIN-RELATED"/>
    <property type="match status" value="1"/>
</dbReference>
<dbReference type="RefSeq" id="WP_145290591.1">
    <property type="nucleotide sequence ID" value="NZ_CP036318.1"/>
</dbReference>
<protein>
    <submittedName>
        <fullName evidence="8">Bacterial type II secretion system protein F domain protein</fullName>
    </submittedName>
</protein>
<feature type="domain" description="Type II secretion system protein GspF" evidence="7">
    <location>
        <begin position="162"/>
        <end position="289"/>
    </location>
</feature>
<dbReference type="InterPro" id="IPR018076">
    <property type="entry name" value="T2SS_GspF_dom"/>
</dbReference>
<feature type="transmembrane region" description="Helical" evidence="6">
    <location>
        <begin position="263"/>
        <end position="290"/>
    </location>
</feature>
<feature type="transmembrane region" description="Helical" evidence="6">
    <location>
        <begin position="116"/>
        <end position="143"/>
    </location>
</feature>
<evidence type="ECO:0000313" key="9">
    <source>
        <dbReference type="Proteomes" id="UP000316770"/>
    </source>
</evidence>
<dbReference type="Pfam" id="PF00482">
    <property type="entry name" value="T2SSF"/>
    <property type="match status" value="1"/>
</dbReference>
<evidence type="ECO:0000256" key="6">
    <source>
        <dbReference type="SAM" id="Phobius"/>
    </source>
</evidence>
<dbReference type="GO" id="GO:0005886">
    <property type="term" value="C:plasma membrane"/>
    <property type="evidence" value="ECO:0007669"/>
    <property type="project" value="UniProtKB-SubCell"/>
</dbReference>
<keyword evidence="4 6" id="KW-1133">Transmembrane helix</keyword>
<keyword evidence="9" id="KW-1185">Reference proteome</keyword>
<accession>A0A518J1R3</accession>
<keyword evidence="3 6" id="KW-0812">Transmembrane</keyword>
<evidence type="ECO:0000256" key="4">
    <source>
        <dbReference type="ARBA" id="ARBA00022989"/>
    </source>
</evidence>
<feature type="transmembrane region" description="Helical" evidence="6">
    <location>
        <begin position="6"/>
        <end position="24"/>
    </location>
</feature>
<dbReference type="Proteomes" id="UP000316770">
    <property type="component" value="Chromosome"/>
</dbReference>